<dbReference type="OrthoDB" id="3065573at2759"/>
<feature type="compositionally biased region" description="Polar residues" evidence="2">
    <location>
        <begin position="610"/>
        <end position="625"/>
    </location>
</feature>
<keyword evidence="4" id="KW-1185">Reference proteome</keyword>
<sequence>MALRLSVSLGELDKLACCFPVSDSTMTDYMDTPPFSIATLHSQLALARQQLLLLESENAFFREEVDNLRRNASSLVAEISVLQVTLEYVKQSRVLGFPVPHKENIFQLEKRLADYQKLVHALALGLSLNPSTLNPTDVRDTESALVEAIQDAARNKDSLWSRILPTLTKSAQEKHIAAVKLVLDTRNDLHNMEKLAHFWKAQATLSPLCRSGFLDRNTTGLSPRDDSGNGLKEVSGTLSSPVRPPLLLPVPSKHLKENISRGTKSSNLSLRCSHSDGMNSPTNQPLPTVRTKFLRRGASHDFKALKIQVAERRHGFIMPCMQTDLTKRSSSPAHAHSGLNVSSHVGARSSGLFTDMSPYGQNYASCRVSLARIYQSAERLCATFSSGSLGSLEASTLSAPSTDAISDPIPSDSQSFQDVAIVATTASTRPQDLPHASCNHNSSSDYSDQMKSLNDPGHVSNCDTTFPGGKAIVQRRSKGFEMPSPTRAKLTKDQKASLPSPRATTSRAFRQLTSQPTARTVRPCRSGVPQLFTNQSRAALPSLRVQVPASRTANRTLHQTSNSGFTLKSALAKPITMTSARSQRAPQPATNNEIRKPVTSPSKLRGQLRVVNNGTQEELSSNQAQPPRLSDGRRHDGTIPNKCLPRSAGIQDGNQSFQSISRGRNESGKAVGPVSGTTGDSGKNLSYLPPAKTKAAKIERPRT</sequence>
<feature type="compositionally biased region" description="Polar residues" evidence="2">
    <location>
        <begin position="260"/>
        <end position="286"/>
    </location>
</feature>
<keyword evidence="1" id="KW-0175">Coiled coil</keyword>
<dbReference type="InParanoid" id="K5XBF6"/>
<name>K5XBF6_AGABU</name>
<dbReference type="OMA" id="NAFFREE"/>
<dbReference type="HOGENOM" id="CLU_392292_0_0_1"/>
<proteinExistence type="predicted"/>
<feature type="compositionally biased region" description="Polar residues" evidence="2">
    <location>
        <begin position="675"/>
        <end position="684"/>
    </location>
</feature>
<feature type="region of interest" description="Disordered" evidence="2">
    <location>
        <begin position="482"/>
        <end position="508"/>
    </location>
</feature>
<evidence type="ECO:0000313" key="3">
    <source>
        <dbReference type="EMBL" id="EKM80593.1"/>
    </source>
</evidence>
<dbReference type="KEGG" id="abp:AGABI1DRAFT126653"/>
<accession>K5XBF6</accession>
<feature type="compositionally biased region" description="Polar residues" evidence="2">
    <location>
        <begin position="438"/>
        <end position="451"/>
    </location>
</feature>
<evidence type="ECO:0000313" key="4">
    <source>
        <dbReference type="Proteomes" id="UP000008493"/>
    </source>
</evidence>
<gene>
    <name evidence="3" type="ORF">AGABI1DRAFT_126653</name>
</gene>
<dbReference type="Proteomes" id="UP000008493">
    <property type="component" value="Unassembled WGS sequence"/>
</dbReference>
<evidence type="ECO:0000256" key="1">
    <source>
        <dbReference type="SAM" id="Coils"/>
    </source>
</evidence>
<evidence type="ECO:0000256" key="2">
    <source>
        <dbReference type="SAM" id="MobiDB-lite"/>
    </source>
</evidence>
<protein>
    <submittedName>
        <fullName evidence="3">Uncharacterized protein</fullName>
    </submittedName>
</protein>
<organism evidence="3 4">
    <name type="scientific">Agaricus bisporus var. burnettii (strain JB137-S8 / ATCC MYA-4627 / FGSC 10392)</name>
    <name type="common">White button mushroom</name>
    <dbReference type="NCBI Taxonomy" id="597362"/>
    <lineage>
        <taxon>Eukaryota</taxon>
        <taxon>Fungi</taxon>
        <taxon>Dikarya</taxon>
        <taxon>Basidiomycota</taxon>
        <taxon>Agaricomycotina</taxon>
        <taxon>Agaricomycetes</taxon>
        <taxon>Agaricomycetidae</taxon>
        <taxon>Agaricales</taxon>
        <taxon>Agaricineae</taxon>
        <taxon>Agaricaceae</taxon>
        <taxon>Agaricus</taxon>
    </lineage>
</organism>
<feature type="region of interest" description="Disordered" evidence="2">
    <location>
        <begin position="219"/>
        <end position="287"/>
    </location>
</feature>
<feature type="region of interest" description="Disordered" evidence="2">
    <location>
        <begin position="576"/>
        <end position="703"/>
    </location>
</feature>
<reference evidence="4" key="1">
    <citation type="journal article" date="2012" name="Proc. Natl. Acad. Sci. U.S.A.">
        <title>Genome sequence of the button mushroom Agaricus bisporus reveals mechanisms governing adaptation to a humic-rich ecological niche.</title>
        <authorList>
            <person name="Morin E."/>
            <person name="Kohler A."/>
            <person name="Baker A.R."/>
            <person name="Foulongne-Oriol M."/>
            <person name="Lombard V."/>
            <person name="Nagy L.G."/>
            <person name="Ohm R.A."/>
            <person name="Patyshakuliyeva A."/>
            <person name="Brun A."/>
            <person name="Aerts A.L."/>
            <person name="Bailey A.M."/>
            <person name="Billette C."/>
            <person name="Coutinho P.M."/>
            <person name="Deakin G."/>
            <person name="Doddapaneni H."/>
            <person name="Floudas D."/>
            <person name="Grimwood J."/>
            <person name="Hilden K."/>
            <person name="Kuees U."/>
            <person name="LaButti K.M."/>
            <person name="Lapidus A."/>
            <person name="Lindquist E.A."/>
            <person name="Lucas S.M."/>
            <person name="Murat C."/>
            <person name="Riley R.W."/>
            <person name="Salamov A.A."/>
            <person name="Schmutz J."/>
            <person name="Subramanian V."/>
            <person name="Woesten H.A.B."/>
            <person name="Xu J."/>
            <person name="Eastwood D.C."/>
            <person name="Foster G.D."/>
            <person name="Sonnenberg A.S."/>
            <person name="Cullen D."/>
            <person name="de Vries R.P."/>
            <person name="Lundell T."/>
            <person name="Hibbett D.S."/>
            <person name="Henrissat B."/>
            <person name="Burton K.S."/>
            <person name="Kerrigan R.W."/>
            <person name="Challen M.P."/>
            <person name="Grigoriev I.V."/>
            <person name="Martin F."/>
        </authorList>
    </citation>
    <scope>NUCLEOTIDE SEQUENCE [LARGE SCALE GENOMIC DNA]</scope>
    <source>
        <strain evidence="4">JB137-S8 / ATCC MYA-4627 / FGSC 10392</strain>
    </source>
</reference>
<dbReference type="EMBL" id="JH971388">
    <property type="protein sequence ID" value="EKM80593.1"/>
    <property type="molecule type" value="Genomic_DNA"/>
</dbReference>
<dbReference type="GeneID" id="18826555"/>
<feature type="region of interest" description="Disordered" evidence="2">
    <location>
        <begin position="431"/>
        <end position="451"/>
    </location>
</feature>
<feature type="coiled-coil region" evidence="1">
    <location>
        <begin position="44"/>
        <end position="78"/>
    </location>
</feature>
<feature type="compositionally biased region" description="Polar residues" evidence="2">
    <location>
        <begin position="576"/>
        <end position="592"/>
    </location>
</feature>
<dbReference type="AlphaFoldDB" id="K5XBF6"/>
<feature type="compositionally biased region" description="Polar residues" evidence="2">
    <location>
        <begin position="652"/>
        <end position="662"/>
    </location>
</feature>
<dbReference type="RefSeq" id="XP_007328255.1">
    <property type="nucleotide sequence ID" value="XM_007328193.1"/>
</dbReference>